<evidence type="ECO:0000259" key="1">
    <source>
        <dbReference type="Pfam" id="PF25355"/>
    </source>
</evidence>
<reference evidence="3" key="1">
    <citation type="journal article" date="2019" name="Int. J. Syst. Evol. Microbiol.">
        <title>The Global Catalogue of Microorganisms (GCM) 10K type strain sequencing project: providing services to taxonomists for standard genome sequencing and annotation.</title>
        <authorList>
            <consortium name="The Broad Institute Genomics Platform"/>
            <consortium name="The Broad Institute Genome Sequencing Center for Infectious Disease"/>
            <person name="Wu L."/>
            <person name="Ma J."/>
        </authorList>
    </citation>
    <scope>NUCLEOTIDE SEQUENCE [LARGE SCALE GENOMIC DNA]</scope>
    <source>
        <strain evidence="3">CGMCC 1.10363</strain>
    </source>
</reference>
<sequence length="108" mass="11786">MTYAGNRYEFEDRLLAHLKVAIAAKLRLREGFLLNWQIPAGEGAGRVSLWLSPDVPISFQFGGSRSPELSRIWLDALSRSSHGIRGMVALGEQEAADYLQKAGGSSAP</sequence>
<keyword evidence="3" id="KW-1185">Reference proteome</keyword>
<dbReference type="Proteomes" id="UP001595900">
    <property type="component" value="Unassembled WGS sequence"/>
</dbReference>
<comment type="caution">
    <text evidence="2">The sequence shown here is derived from an EMBL/GenBank/DDBJ whole genome shotgun (WGS) entry which is preliminary data.</text>
</comment>
<gene>
    <name evidence="2" type="ORF">ACFOYW_03835</name>
</gene>
<dbReference type="InterPro" id="IPR057204">
    <property type="entry name" value="DUF7882"/>
</dbReference>
<accession>A0ABV8Q3Y5</accession>
<organism evidence="2 3">
    <name type="scientific">Gryllotalpicola reticulitermitis</name>
    <dbReference type="NCBI Taxonomy" id="1184153"/>
    <lineage>
        <taxon>Bacteria</taxon>
        <taxon>Bacillati</taxon>
        <taxon>Actinomycetota</taxon>
        <taxon>Actinomycetes</taxon>
        <taxon>Micrococcales</taxon>
        <taxon>Microbacteriaceae</taxon>
        <taxon>Gryllotalpicola</taxon>
    </lineage>
</organism>
<evidence type="ECO:0000313" key="2">
    <source>
        <dbReference type="EMBL" id="MFC4242494.1"/>
    </source>
</evidence>
<dbReference type="EMBL" id="JBHSCN010000002">
    <property type="protein sequence ID" value="MFC4242494.1"/>
    <property type="molecule type" value="Genomic_DNA"/>
</dbReference>
<protein>
    <recommendedName>
        <fullName evidence="1">DUF7882 domain-containing protein</fullName>
    </recommendedName>
</protein>
<name>A0ABV8Q3Y5_9MICO</name>
<dbReference type="RefSeq" id="WP_390227329.1">
    <property type="nucleotide sequence ID" value="NZ_JBHSCN010000002.1"/>
</dbReference>
<dbReference type="Pfam" id="PF25355">
    <property type="entry name" value="DUF7882"/>
    <property type="match status" value="1"/>
</dbReference>
<evidence type="ECO:0000313" key="3">
    <source>
        <dbReference type="Proteomes" id="UP001595900"/>
    </source>
</evidence>
<feature type="domain" description="DUF7882" evidence="1">
    <location>
        <begin position="2"/>
        <end position="90"/>
    </location>
</feature>
<proteinExistence type="predicted"/>